<dbReference type="AlphaFoldDB" id="A0A495BMA0"/>
<dbReference type="EMBL" id="RBID01000011">
    <property type="protein sequence ID" value="RKQ61143.1"/>
    <property type="molecule type" value="Genomic_DNA"/>
</dbReference>
<protein>
    <submittedName>
        <fullName evidence="2">Uncharacterized protein</fullName>
    </submittedName>
</protein>
<name>A0A495BMA0_VOGIN</name>
<organism evidence="2 3">
    <name type="scientific">Vogesella indigofera</name>
    <name type="common">Pseudomonas indigofera</name>
    <dbReference type="NCBI Taxonomy" id="45465"/>
    <lineage>
        <taxon>Bacteria</taxon>
        <taxon>Pseudomonadati</taxon>
        <taxon>Pseudomonadota</taxon>
        <taxon>Betaproteobacteria</taxon>
        <taxon>Neisseriales</taxon>
        <taxon>Chromobacteriaceae</taxon>
        <taxon>Vogesella</taxon>
    </lineage>
</organism>
<accession>A0A495BMA0</accession>
<dbReference type="Proteomes" id="UP000279384">
    <property type="component" value="Unassembled WGS sequence"/>
</dbReference>
<dbReference type="RefSeq" id="WP_120809802.1">
    <property type="nucleotide sequence ID" value="NZ_RBID01000011.1"/>
</dbReference>
<reference evidence="2 3" key="1">
    <citation type="submission" date="2018-10" db="EMBL/GenBank/DDBJ databases">
        <title>Genomic Encyclopedia of Type Strains, Phase IV (KMG-IV): sequencing the most valuable type-strain genomes for metagenomic binning, comparative biology and taxonomic classification.</title>
        <authorList>
            <person name="Goeker M."/>
        </authorList>
    </citation>
    <scope>NUCLEOTIDE SEQUENCE [LARGE SCALE GENOMIC DNA]</scope>
    <source>
        <strain evidence="2 3">DSM 3303</strain>
    </source>
</reference>
<evidence type="ECO:0000256" key="1">
    <source>
        <dbReference type="SAM" id="MobiDB-lite"/>
    </source>
</evidence>
<comment type="caution">
    <text evidence="2">The sequence shown here is derived from an EMBL/GenBank/DDBJ whole genome shotgun (WGS) entry which is preliminary data.</text>
</comment>
<proteinExistence type="predicted"/>
<evidence type="ECO:0000313" key="2">
    <source>
        <dbReference type="EMBL" id="RKQ61143.1"/>
    </source>
</evidence>
<evidence type="ECO:0000313" key="3">
    <source>
        <dbReference type="Proteomes" id="UP000279384"/>
    </source>
</evidence>
<sequence length="144" mass="15872">MFKIFGLAGAVLVFVAVHALTADNLVAALAGLCFLALEWWQRKTRAFYKARPVIRPVVRRPRVSKAGFNKPQPAKTASKPEQGASSAPDYKATPSDRKLLTACLGDAAKVERLIDYEIRKDPKLSRSAAVVSALDRLYMDRRAT</sequence>
<feature type="region of interest" description="Disordered" evidence="1">
    <location>
        <begin position="64"/>
        <end position="93"/>
    </location>
</feature>
<gene>
    <name evidence="2" type="ORF">C8E02_0910</name>
</gene>